<dbReference type="AlphaFoldDB" id="A0A437LEG2"/>
<name>A0A437LEG2_9BURK</name>
<keyword evidence="3" id="KW-1185">Reference proteome</keyword>
<evidence type="ECO:0000256" key="1">
    <source>
        <dbReference type="PROSITE-ProRule" id="PRU00182"/>
    </source>
</evidence>
<keyword evidence="1" id="KW-0694">RNA-binding</keyword>
<dbReference type="OrthoDB" id="9802835at2"/>
<proteinExistence type="predicted"/>
<reference evidence="2 3" key="1">
    <citation type="submission" date="2019-01" db="EMBL/GenBank/DDBJ databases">
        <authorList>
            <person name="Chen W.-M."/>
        </authorList>
    </citation>
    <scope>NUCLEOTIDE SEQUENCE [LARGE SCALE GENOMIC DNA]</scope>
    <source>
        <strain evidence="2 3">CCP-18</strain>
    </source>
</reference>
<dbReference type="Gene3D" id="3.10.290.10">
    <property type="entry name" value="RNA-binding S4 domain"/>
    <property type="match status" value="1"/>
</dbReference>
<dbReference type="GO" id="GO:0003723">
    <property type="term" value="F:RNA binding"/>
    <property type="evidence" value="ECO:0007669"/>
    <property type="project" value="UniProtKB-KW"/>
</dbReference>
<sequence length="77" mass="7983">MSAAPTPFALRGDLITLEALIKATDLAGLGQLSRAVIADGAVTVDGEVETRRGRKLRGGEVVRLKGAAVRVEAADLQ</sequence>
<comment type="caution">
    <text evidence="2">The sequence shown here is derived from an EMBL/GenBank/DDBJ whole genome shotgun (WGS) entry which is preliminary data.</text>
</comment>
<evidence type="ECO:0000313" key="2">
    <source>
        <dbReference type="EMBL" id="RVT83825.1"/>
    </source>
</evidence>
<dbReference type="SUPFAM" id="SSF55174">
    <property type="entry name" value="Alpha-L RNA-binding motif"/>
    <property type="match status" value="1"/>
</dbReference>
<dbReference type="Pfam" id="PF13275">
    <property type="entry name" value="S4_2"/>
    <property type="match status" value="1"/>
</dbReference>
<dbReference type="RefSeq" id="WP_127683789.1">
    <property type="nucleotide sequence ID" value="NZ_SACM01000004.1"/>
</dbReference>
<accession>A0A437LEG2</accession>
<gene>
    <name evidence="2" type="ORF">EOD73_14770</name>
</gene>
<dbReference type="Proteomes" id="UP000288587">
    <property type="component" value="Unassembled WGS sequence"/>
</dbReference>
<dbReference type="InterPro" id="IPR036986">
    <property type="entry name" value="S4_RNA-bd_sf"/>
</dbReference>
<organism evidence="2 3">
    <name type="scientific">Inhella crocodyli</name>
    <dbReference type="NCBI Taxonomy" id="2499851"/>
    <lineage>
        <taxon>Bacteria</taxon>
        <taxon>Pseudomonadati</taxon>
        <taxon>Pseudomonadota</taxon>
        <taxon>Betaproteobacteria</taxon>
        <taxon>Burkholderiales</taxon>
        <taxon>Sphaerotilaceae</taxon>
        <taxon>Inhella</taxon>
    </lineage>
</organism>
<dbReference type="PROSITE" id="PS50889">
    <property type="entry name" value="S4"/>
    <property type="match status" value="1"/>
</dbReference>
<evidence type="ECO:0000313" key="3">
    <source>
        <dbReference type="Proteomes" id="UP000288587"/>
    </source>
</evidence>
<protein>
    <submittedName>
        <fullName evidence="2">RNA-binding S4 domain-containing protein</fullName>
    </submittedName>
</protein>
<dbReference type="CDD" id="cd00165">
    <property type="entry name" value="S4"/>
    <property type="match status" value="1"/>
</dbReference>
<dbReference type="EMBL" id="SACM01000004">
    <property type="protein sequence ID" value="RVT83825.1"/>
    <property type="molecule type" value="Genomic_DNA"/>
</dbReference>